<protein>
    <submittedName>
        <fullName evidence="1">Uncharacterized protein</fullName>
    </submittedName>
</protein>
<reference evidence="1 2" key="1">
    <citation type="journal article" date="2024" name="Plant Biotechnol. J.">
        <title>Dendrobium thyrsiflorum genome and its molecular insights into genes involved in important horticultural traits.</title>
        <authorList>
            <person name="Chen B."/>
            <person name="Wang J.Y."/>
            <person name="Zheng P.J."/>
            <person name="Li K.L."/>
            <person name="Liang Y.M."/>
            <person name="Chen X.F."/>
            <person name="Zhang C."/>
            <person name="Zhao X."/>
            <person name="He X."/>
            <person name="Zhang G.Q."/>
            <person name="Liu Z.J."/>
            <person name="Xu Q."/>
        </authorList>
    </citation>
    <scope>NUCLEOTIDE SEQUENCE [LARGE SCALE GENOMIC DNA]</scope>
    <source>
        <strain evidence="1">GZMU011</strain>
    </source>
</reference>
<keyword evidence="2" id="KW-1185">Reference proteome</keyword>
<name>A0ABD0U4R4_DENTH</name>
<dbReference type="Proteomes" id="UP001552299">
    <property type="component" value="Unassembled WGS sequence"/>
</dbReference>
<proteinExistence type="predicted"/>
<sequence>MKLCKNNKTFNYFIEHQKRSVSDHGLLSGSGYGLIPEFAEQRIKKGKIKEPERQIGRRLEIGQVLFKIAGWSAHECPRKTGESVLERKLEPLIGTHGGDHSRAGLDLIQWDCSWS</sequence>
<dbReference type="EMBL" id="JANQDX010000018">
    <property type="protein sequence ID" value="KAL0907158.1"/>
    <property type="molecule type" value="Genomic_DNA"/>
</dbReference>
<accession>A0ABD0U4R4</accession>
<gene>
    <name evidence="1" type="ORF">M5K25_025705</name>
</gene>
<evidence type="ECO:0000313" key="1">
    <source>
        <dbReference type="EMBL" id="KAL0907158.1"/>
    </source>
</evidence>
<comment type="caution">
    <text evidence="1">The sequence shown here is derived from an EMBL/GenBank/DDBJ whole genome shotgun (WGS) entry which is preliminary data.</text>
</comment>
<organism evidence="1 2">
    <name type="scientific">Dendrobium thyrsiflorum</name>
    <name type="common">Pinecone-like raceme dendrobium</name>
    <name type="synonym">Orchid</name>
    <dbReference type="NCBI Taxonomy" id="117978"/>
    <lineage>
        <taxon>Eukaryota</taxon>
        <taxon>Viridiplantae</taxon>
        <taxon>Streptophyta</taxon>
        <taxon>Embryophyta</taxon>
        <taxon>Tracheophyta</taxon>
        <taxon>Spermatophyta</taxon>
        <taxon>Magnoliopsida</taxon>
        <taxon>Liliopsida</taxon>
        <taxon>Asparagales</taxon>
        <taxon>Orchidaceae</taxon>
        <taxon>Epidendroideae</taxon>
        <taxon>Malaxideae</taxon>
        <taxon>Dendrobiinae</taxon>
        <taxon>Dendrobium</taxon>
    </lineage>
</organism>
<dbReference type="AlphaFoldDB" id="A0ABD0U4R4"/>
<evidence type="ECO:0000313" key="2">
    <source>
        <dbReference type="Proteomes" id="UP001552299"/>
    </source>
</evidence>